<reference evidence="4 5" key="1">
    <citation type="submission" date="2018-11" db="EMBL/GenBank/DDBJ databases">
        <title>Genome sequence of Apiotrichum porosum DSM 27194.</title>
        <authorList>
            <person name="Aliyu H."/>
            <person name="Gorte O."/>
            <person name="Ochsenreither K."/>
        </authorList>
    </citation>
    <scope>NUCLEOTIDE SEQUENCE [LARGE SCALE GENOMIC DNA]</scope>
    <source>
        <strain evidence="4 5">DSM 27194</strain>
    </source>
</reference>
<dbReference type="OrthoDB" id="6119954at2759"/>
<dbReference type="CDD" id="cd03887">
    <property type="entry name" value="M20_Acy1L2"/>
    <property type="match status" value="1"/>
</dbReference>
<feature type="domain" description="Peptidase M20 dimerisation" evidence="3">
    <location>
        <begin position="264"/>
        <end position="357"/>
    </location>
</feature>
<evidence type="ECO:0000256" key="1">
    <source>
        <dbReference type="ARBA" id="ARBA00006247"/>
    </source>
</evidence>
<comment type="caution">
    <text evidence="4">The sequence shown here is derived from an EMBL/GenBank/DDBJ whole genome shotgun (WGS) entry which is preliminary data.</text>
</comment>
<dbReference type="InterPro" id="IPR002933">
    <property type="entry name" value="Peptidase_M20"/>
</dbReference>
<dbReference type="SUPFAM" id="SSF53187">
    <property type="entry name" value="Zn-dependent exopeptidases"/>
    <property type="match status" value="1"/>
</dbReference>
<name>A0A427XJV0_9TREE</name>
<dbReference type="GeneID" id="39585751"/>
<dbReference type="Pfam" id="PF01546">
    <property type="entry name" value="Peptidase_M20"/>
    <property type="match status" value="1"/>
</dbReference>
<evidence type="ECO:0000313" key="5">
    <source>
        <dbReference type="Proteomes" id="UP000279236"/>
    </source>
</evidence>
<evidence type="ECO:0000256" key="2">
    <source>
        <dbReference type="SAM" id="MobiDB-lite"/>
    </source>
</evidence>
<protein>
    <recommendedName>
        <fullName evidence="3">Peptidase M20 dimerisation domain-containing protein</fullName>
    </recommendedName>
</protein>
<dbReference type="Proteomes" id="UP000279236">
    <property type="component" value="Unassembled WGS sequence"/>
</dbReference>
<dbReference type="PANTHER" id="PTHR30575">
    <property type="entry name" value="PEPTIDASE M20"/>
    <property type="match status" value="1"/>
</dbReference>
<organism evidence="4 5">
    <name type="scientific">Apiotrichum porosum</name>
    <dbReference type="NCBI Taxonomy" id="105984"/>
    <lineage>
        <taxon>Eukaryota</taxon>
        <taxon>Fungi</taxon>
        <taxon>Dikarya</taxon>
        <taxon>Basidiomycota</taxon>
        <taxon>Agaricomycotina</taxon>
        <taxon>Tremellomycetes</taxon>
        <taxon>Trichosporonales</taxon>
        <taxon>Trichosporonaceae</taxon>
        <taxon>Apiotrichum</taxon>
    </lineage>
</organism>
<proteinExistence type="inferred from homology"/>
<dbReference type="InterPro" id="IPR036264">
    <property type="entry name" value="Bact_exopeptidase_dim_dom"/>
</dbReference>
<sequence>MRSSSPTPGCFTFLRRSKQDARPTSQSEVPATKGAQLPAHVPQSAIHTPPAKYQHYEPCGCGDMSLGLHNLKLADADLPPYRATEPFSADVRETIRIAIDGYAPALTELSLYIWEHPELGFHETKAAAKLTAYLESEGFDVDHKYKDLETSFKATYVHGSGGRTFAFNSEYDALPGIGHACGHNLIAVAGVAGLLGMRAAMQKHNIEGTVTLIGTPAEEGGVGKGILLERGGYKGVDACMMIHPGGMEGATGMGGVVPTLAIQTIEVEFFGRTTHAGAAPWDGINALDAVNIAYSSISAMRQQMHTTDRVHGIITHGGDAPNIIPDYTSMRYYVRSQNAKALVVLVDKVKAIFDAAGLATGCKVKYKTDRMMYDLRNNEPLADEFAAVMADVYNIPTKVAVTDYSFAGASTDFGNVTYALPACHPHYGIPFDAGRSNHTPEFTERCRSPEAFDLTYKFATGMAATGARFLTDAKWAKEATKWWKDDMDK</sequence>
<keyword evidence="5" id="KW-1185">Reference proteome</keyword>
<dbReference type="SUPFAM" id="SSF55031">
    <property type="entry name" value="Bacterial exopeptidase dimerisation domain"/>
    <property type="match status" value="1"/>
</dbReference>
<dbReference type="Gene3D" id="3.30.70.360">
    <property type="match status" value="1"/>
</dbReference>
<dbReference type="InterPro" id="IPR011650">
    <property type="entry name" value="Peptidase_M20_dimer"/>
</dbReference>
<evidence type="ECO:0000259" key="3">
    <source>
        <dbReference type="Pfam" id="PF07687"/>
    </source>
</evidence>
<dbReference type="InterPro" id="IPR017439">
    <property type="entry name" value="Amidohydrolase"/>
</dbReference>
<dbReference type="Gene3D" id="3.40.630.10">
    <property type="entry name" value="Zn peptidases"/>
    <property type="match status" value="1"/>
</dbReference>
<dbReference type="PANTHER" id="PTHR30575:SF0">
    <property type="entry name" value="XAA-ARG DIPEPTIDASE"/>
    <property type="match status" value="1"/>
</dbReference>
<dbReference type="Pfam" id="PF07687">
    <property type="entry name" value="M20_dimer"/>
    <property type="match status" value="1"/>
</dbReference>
<dbReference type="FunFam" id="3.30.70.360:FF:000004">
    <property type="entry name" value="Peptidase M20 domain-containing protein 2"/>
    <property type="match status" value="1"/>
</dbReference>
<accession>A0A427XJV0</accession>
<dbReference type="EMBL" id="RSCE01000010">
    <property type="protein sequence ID" value="RSH79169.1"/>
    <property type="molecule type" value="Genomic_DNA"/>
</dbReference>
<evidence type="ECO:0000313" key="4">
    <source>
        <dbReference type="EMBL" id="RSH79169.1"/>
    </source>
</evidence>
<dbReference type="InterPro" id="IPR052030">
    <property type="entry name" value="Peptidase_M20/M20A_hydrolases"/>
</dbReference>
<dbReference type="NCBIfam" id="TIGR01891">
    <property type="entry name" value="amidohydrolases"/>
    <property type="match status" value="1"/>
</dbReference>
<dbReference type="AlphaFoldDB" id="A0A427XJV0"/>
<gene>
    <name evidence="4" type="ORF">EHS24_001208</name>
</gene>
<feature type="region of interest" description="Disordered" evidence="2">
    <location>
        <begin position="1"/>
        <end position="38"/>
    </location>
</feature>
<comment type="similarity">
    <text evidence="1">Belongs to the peptidase M20A family.</text>
</comment>
<dbReference type="GO" id="GO:0016805">
    <property type="term" value="F:dipeptidase activity"/>
    <property type="evidence" value="ECO:0007669"/>
    <property type="project" value="TreeGrafter"/>
</dbReference>
<dbReference type="RefSeq" id="XP_028474316.1">
    <property type="nucleotide sequence ID" value="XM_028617009.1"/>
</dbReference>